<evidence type="ECO:0000256" key="2">
    <source>
        <dbReference type="ARBA" id="ARBA00022448"/>
    </source>
</evidence>
<dbReference type="GO" id="GO:0005886">
    <property type="term" value="C:plasma membrane"/>
    <property type="evidence" value="ECO:0007669"/>
    <property type="project" value="UniProtKB-SubCell"/>
</dbReference>
<dbReference type="SUPFAM" id="SSF52540">
    <property type="entry name" value="P-loop containing nucleoside triphosphate hydrolases"/>
    <property type="match status" value="2"/>
</dbReference>
<dbReference type="GO" id="GO:0005524">
    <property type="term" value="F:ATP binding"/>
    <property type="evidence" value="ECO:0007669"/>
    <property type="project" value="UniProtKB-KW"/>
</dbReference>
<dbReference type="Pfam" id="PF00005">
    <property type="entry name" value="ABC_tran"/>
    <property type="match status" value="2"/>
</dbReference>
<evidence type="ECO:0008006" key="10">
    <source>
        <dbReference type="Google" id="ProtNLM"/>
    </source>
</evidence>
<dbReference type="GO" id="GO:0016887">
    <property type="term" value="F:ATP hydrolysis activity"/>
    <property type="evidence" value="ECO:0007669"/>
    <property type="project" value="InterPro"/>
</dbReference>
<dbReference type="Pfam" id="PF00664">
    <property type="entry name" value="ABC_membrane"/>
    <property type="match status" value="2"/>
</dbReference>
<dbReference type="PANTHER" id="PTHR43394:SF1">
    <property type="entry name" value="ATP-BINDING CASSETTE SUB-FAMILY B MEMBER 10, MITOCHONDRIAL"/>
    <property type="match status" value="1"/>
</dbReference>
<evidence type="ECO:0000256" key="5">
    <source>
        <dbReference type="ARBA" id="ARBA00022741"/>
    </source>
</evidence>
<protein>
    <recommendedName>
        <fullName evidence="10">ABC transporter</fullName>
    </recommendedName>
</protein>
<keyword evidence="5" id="KW-0547">Nucleotide-binding</keyword>
<evidence type="ECO:0000256" key="6">
    <source>
        <dbReference type="ARBA" id="ARBA00022840"/>
    </source>
</evidence>
<dbReference type="InterPro" id="IPR039421">
    <property type="entry name" value="Type_1_exporter"/>
</dbReference>
<dbReference type="FunFam" id="3.40.50.300:FF:000221">
    <property type="entry name" value="Multidrug ABC transporter ATP-binding protein"/>
    <property type="match status" value="2"/>
</dbReference>
<dbReference type="InterPro" id="IPR036640">
    <property type="entry name" value="ABC1_TM_sf"/>
</dbReference>
<keyword evidence="6" id="KW-0067">ATP-binding</keyword>
<dbReference type="PANTHER" id="PTHR43394">
    <property type="entry name" value="ATP-DEPENDENT PERMEASE MDL1, MITOCHONDRIAL"/>
    <property type="match status" value="1"/>
</dbReference>
<evidence type="ECO:0000256" key="7">
    <source>
        <dbReference type="ARBA" id="ARBA00022989"/>
    </source>
</evidence>
<accession>A0A7R8W2I3</accession>
<name>A0A7R8W2I3_9CRUS</name>
<keyword evidence="8" id="KW-0472">Membrane</keyword>
<dbReference type="Gene3D" id="3.40.50.300">
    <property type="entry name" value="P-loop containing nucleotide triphosphate hydrolases"/>
    <property type="match status" value="2"/>
</dbReference>
<dbReference type="PROSITE" id="PS50893">
    <property type="entry name" value="ABC_TRANSPORTER_2"/>
    <property type="match status" value="2"/>
</dbReference>
<dbReference type="InterPro" id="IPR017871">
    <property type="entry name" value="ABC_transporter-like_CS"/>
</dbReference>
<keyword evidence="2" id="KW-0813">Transport</keyword>
<dbReference type="SMART" id="SM00382">
    <property type="entry name" value="AAA"/>
    <property type="match status" value="2"/>
</dbReference>
<dbReference type="InterPro" id="IPR003593">
    <property type="entry name" value="AAA+_ATPase"/>
</dbReference>
<keyword evidence="3" id="KW-1003">Cell membrane</keyword>
<dbReference type="SUPFAM" id="SSF90123">
    <property type="entry name" value="ABC transporter transmembrane region"/>
    <property type="match status" value="2"/>
</dbReference>
<dbReference type="OrthoDB" id="6500128at2759"/>
<dbReference type="InterPro" id="IPR027417">
    <property type="entry name" value="P-loop_NTPase"/>
</dbReference>
<evidence type="ECO:0000313" key="9">
    <source>
        <dbReference type="EMBL" id="CAD7223617.1"/>
    </source>
</evidence>
<dbReference type="InterPro" id="IPR003439">
    <property type="entry name" value="ABC_transporter-like_ATP-bd"/>
</dbReference>
<dbReference type="PROSITE" id="PS00211">
    <property type="entry name" value="ABC_TRANSPORTER_1"/>
    <property type="match status" value="2"/>
</dbReference>
<keyword evidence="7" id="KW-1133">Transmembrane helix</keyword>
<gene>
    <name evidence="9" type="ORF">CTOB1V02_LOCUS1597</name>
</gene>
<organism evidence="9">
    <name type="scientific">Cyprideis torosa</name>
    <dbReference type="NCBI Taxonomy" id="163714"/>
    <lineage>
        <taxon>Eukaryota</taxon>
        <taxon>Metazoa</taxon>
        <taxon>Ecdysozoa</taxon>
        <taxon>Arthropoda</taxon>
        <taxon>Crustacea</taxon>
        <taxon>Oligostraca</taxon>
        <taxon>Ostracoda</taxon>
        <taxon>Podocopa</taxon>
        <taxon>Podocopida</taxon>
        <taxon>Cytherocopina</taxon>
        <taxon>Cytheroidea</taxon>
        <taxon>Cytherideidae</taxon>
        <taxon>Cyprideis</taxon>
    </lineage>
</organism>
<evidence type="ECO:0000256" key="3">
    <source>
        <dbReference type="ARBA" id="ARBA00022475"/>
    </source>
</evidence>
<comment type="subcellular location">
    <subcellularLocation>
        <location evidence="1">Cell membrane</location>
        <topology evidence="1">Multi-pass membrane protein</topology>
    </subcellularLocation>
</comment>
<dbReference type="EMBL" id="OB660230">
    <property type="protein sequence ID" value="CAD7223617.1"/>
    <property type="molecule type" value="Genomic_DNA"/>
</dbReference>
<proteinExistence type="predicted"/>
<evidence type="ECO:0000256" key="8">
    <source>
        <dbReference type="ARBA" id="ARBA00023136"/>
    </source>
</evidence>
<keyword evidence="4" id="KW-0812">Transmembrane</keyword>
<sequence>MYFNKQLWDMTLTVRHRIALSVLMGGAGILLSLCRLLLLGWLINRIFAGESLAEVWPEALLTLGIMCLFAFWEFQRLQYAHQTAALVQKQIRSRLFQQIIKLGPAHFVHTPSGELSSAAVEGVEQLEIYFGRYLPQFFLALITPVLLFFVVSWLDVVVALVLLTAALFTLLAPMLFHRWDRHNSLRRASAYRQFGAEFLDALQGLPTLKAFGQSTARERRLAEKAAELFKSTMWVLATNSLTRGITDLGITLGAAAALAVAAYRVDQGLMSYESLIMVLLLGMEVFRPLRELRALLHDGMLAESAADSVMQVLQASPLVRDREPKPYIITQAHSSDDSDHAAQQAGAFFSHAAGDPSLLSSITFDQVDFAYPGDRASKDASKGVHHQLSFKVAAGERIGIVGSSGGGKSTIVRLLLRFYDPQAGSVRIGDKDIKELALEQLRGQFAVVSQDMHLFHGSVRENLMMGKADASEQELLSAARNANALDYIEQLPQGFDTIIGERGVRLSGGQRQRLAIARALLRDAPILILDEALSSVDAKNEAEIQSALNSLMQGRTTLILAHRLSSIIDCDRILVLDQGCVVEQGSHQQLMQRAGVYTRLMSSQTTQLSKQEKAAAGVVDSGMIAAQNTMTARAEEPSSKPASRLDQDILTSDASGWSSVLTQLFRFAAPWKRQVIATFILGLTRVSAYIGVGLLSALTAAAVKNEADYSHLLLWLLVCALVAAVVHWLESWLAHDMAFRMLTEMRLALFRKLDQLAPAFMLRHRSGDVINLATHDIEMVEYFFAHTIAPVFVAAVVPMSVLFFLAWFDMRLALGLLPFLLVVALIPLLLRRRLDQMAAQARQQLGALSAHTLETLQGLAEVLINQAGSQRQAQFTRLIEQHHAARLPFFREMAWQTVITDLLTVMAGLAVILLGAPLITPGVISADYLPALTIASMAAFLPLTESANAGRQLAETYSATRRLLQVQNCEPQVSDSADPQPIAALQPGTPQGLAVSFEEVSFHYESQKHYAIDHFSLSIPAGIAYALVGASGAGKSTLAHLLLRFWDPQSGKICLGGTDLKHIALADLRQQVALVAQDTYLFNDSLRENLLMAKPDATEQELMQALKSAELTGFVENLQQGLETEVGERGFALSGGQRQRVSIARAFLRDAPVLILDEATSQLDAASEQAVQIALAKLMQNRTTLIIAHRLATIRQADQIVVMDEGRVIEQGTHAELLANNHNYAQLLRYQSQSAV</sequence>
<evidence type="ECO:0000256" key="4">
    <source>
        <dbReference type="ARBA" id="ARBA00022692"/>
    </source>
</evidence>
<dbReference type="Gene3D" id="1.20.1560.10">
    <property type="entry name" value="ABC transporter type 1, transmembrane domain"/>
    <property type="match status" value="2"/>
</dbReference>
<dbReference type="AlphaFoldDB" id="A0A7R8W2I3"/>
<dbReference type="PROSITE" id="PS50929">
    <property type="entry name" value="ABC_TM1F"/>
    <property type="match status" value="2"/>
</dbReference>
<reference evidence="9" key="1">
    <citation type="submission" date="2020-11" db="EMBL/GenBank/DDBJ databases">
        <authorList>
            <person name="Tran Van P."/>
        </authorList>
    </citation>
    <scope>NUCLEOTIDE SEQUENCE</scope>
</reference>
<dbReference type="GO" id="GO:0015421">
    <property type="term" value="F:ABC-type oligopeptide transporter activity"/>
    <property type="evidence" value="ECO:0007669"/>
    <property type="project" value="TreeGrafter"/>
</dbReference>
<dbReference type="InterPro" id="IPR011527">
    <property type="entry name" value="ABC1_TM_dom"/>
</dbReference>
<evidence type="ECO:0000256" key="1">
    <source>
        <dbReference type="ARBA" id="ARBA00004651"/>
    </source>
</evidence>